<evidence type="ECO:0000256" key="5">
    <source>
        <dbReference type="PIRNR" id="PIRNR017179"/>
    </source>
</evidence>
<sequence length="906" mass="101703">MSAPQPIVLRGIVKQIQSGDAVVVRGQPKGGPPLEKTICLSNVTAPRLARRANPNLKESVETKDEPWAWEAREFMRKKLIGKEVSFTIEYSPPGTSSREFGTASREYGCIYAGKDTTCENMTESMVAEGLVEVRRGGLKLNDENQQRLCELEDAAKAAGKGRWGPDPQAHVRDVIWNLENPRHFVDSHHQKPVDAIIEHVRDGCTVRAFLLPTNHHVTIMMSGIKCPMFKLEDTKQVPEPFAVECKYFTESRLLHREVKVILEGVSNQNILGTIIHPKGNIAELLLREGFAKCVDWSMGVVTQGADKLRAAEKAAKDEKKRLWIDYKPSTTATMDIKDKNFTGKVVEVVNGDSLVVKQGDKYRKIFLASLRPPRPVQQEETEEKKPVSKARTRPLYDIPYMLEAREFLRKKLINKKVNIQIDYIQPPAQGYPEKTCCTVTINDINVAEALISKGLATVIRYRQDDDQRSAHYDELLAAEERAKKKAVGLHSKKEPPIHRVADVSGDATKAKQFLPFLQRAGRSEAIVEFVASGSRVRVFIPRDTCLITILLSGIECPRGPRPVPGGQGGIIPGDAYGEEALQLTKEMCLQREVEVEVEATDKGGNFIGWLYVDGVNMSVALVEAGLSKMHFTAERTNYYRALQVAEEQAKTKKKNIWKDFKESVEVEVKEEPTERKVNYQNVVVTEVTEDLHFFAQSVDNGPQVEKMMEQLRQELSDNPPLPGSYIPKKGDLCAAKFTDGEWYRAKVTKVEGQNKVHVLYIDFGNREITGSASLAVLPPTFHSLPAQAQEYSLACVSVPEDGEAKNDAIDALYNDILNKTLQLNIEYRGTPDAVSLQYADSQEDVAKSLIAEGLLILEARREKRFAKMVSDYRKAQDKAKAERLNLWRYGDFREDEAAEFGYKKTT</sequence>
<reference evidence="6" key="1">
    <citation type="submission" date="2022-03" db="EMBL/GenBank/DDBJ databases">
        <authorList>
            <person name="Martin C."/>
        </authorList>
    </citation>
    <scope>NUCLEOTIDE SEQUENCE</scope>
</reference>
<dbReference type="InterPro" id="IPR002999">
    <property type="entry name" value="Tudor"/>
</dbReference>
<evidence type="ECO:0000256" key="4">
    <source>
        <dbReference type="ARBA" id="ARBA00022737"/>
    </source>
</evidence>
<dbReference type="SMART" id="SM00333">
    <property type="entry name" value="TUDOR"/>
    <property type="match status" value="1"/>
</dbReference>
<evidence type="ECO:0000256" key="3">
    <source>
        <dbReference type="ARBA" id="ARBA00022490"/>
    </source>
</evidence>
<dbReference type="Gene3D" id="2.40.50.90">
    <property type="match status" value="5"/>
</dbReference>
<dbReference type="PIRSF" id="PIRSF017179">
    <property type="entry name" value="RISC-Tudor-SN"/>
    <property type="match status" value="1"/>
</dbReference>
<keyword evidence="4" id="KW-0677">Repeat</keyword>
<dbReference type="GO" id="GO:0005634">
    <property type="term" value="C:nucleus"/>
    <property type="evidence" value="ECO:0007669"/>
    <property type="project" value="TreeGrafter"/>
</dbReference>
<dbReference type="SMART" id="SM00318">
    <property type="entry name" value="SNc"/>
    <property type="match status" value="4"/>
</dbReference>
<dbReference type="PANTHER" id="PTHR12302">
    <property type="entry name" value="EBNA2 BINDING PROTEIN P100"/>
    <property type="match status" value="1"/>
</dbReference>
<dbReference type="GO" id="GO:0031332">
    <property type="term" value="C:RNAi effector complex"/>
    <property type="evidence" value="ECO:0007669"/>
    <property type="project" value="InterPro"/>
</dbReference>
<dbReference type="Proteomes" id="UP000749559">
    <property type="component" value="Unassembled WGS sequence"/>
</dbReference>
<dbReference type="SUPFAM" id="SSF50199">
    <property type="entry name" value="Staphylococcal nuclease"/>
    <property type="match status" value="5"/>
</dbReference>
<dbReference type="FunFam" id="2.40.50.90:FF:000001">
    <property type="entry name" value="Staphylococcal nuclease domain-containing protein"/>
    <property type="match status" value="1"/>
</dbReference>
<protein>
    <recommendedName>
        <fullName evidence="2">Staphylococcal nuclease domain-containing protein 1</fullName>
    </recommendedName>
</protein>
<dbReference type="PROSITE" id="PS50830">
    <property type="entry name" value="TNASE_3"/>
    <property type="match status" value="4"/>
</dbReference>
<dbReference type="PROSITE" id="PS50304">
    <property type="entry name" value="TUDOR"/>
    <property type="match status" value="1"/>
</dbReference>
<dbReference type="GO" id="GO:0005829">
    <property type="term" value="C:cytosol"/>
    <property type="evidence" value="ECO:0007669"/>
    <property type="project" value="UniProtKB-UniRule"/>
</dbReference>
<name>A0A8J1TBQ0_OWEFU</name>
<dbReference type="GO" id="GO:0004518">
    <property type="term" value="F:nuclease activity"/>
    <property type="evidence" value="ECO:0007669"/>
    <property type="project" value="TreeGrafter"/>
</dbReference>
<dbReference type="AlphaFoldDB" id="A0A8J1TBQ0"/>
<dbReference type="InterPro" id="IPR016071">
    <property type="entry name" value="Staphylococal_nuclease_OB-fold"/>
</dbReference>
<evidence type="ECO:0000256" key="2">
    <source>
        <dbReference type="ARBA" id="ARBA00017230"/>
    </source>
</evidence>
<dbReference type="GO" id="GO:0031047">
    <property type="term" value="P:regulatory ncRNA-mediated gene silencing"/>
    <property type="evidence" value="ECO:0007669"/>
    <property type="project" value="UniProtKB-UniRule"/>
</dbReference>
<dbReference type="InterPro" id="IPR035437">
    <property type="entry name" value="SNase_OB-fold_sf"/>
</dbReference>
<dbReference type="Gene3D" id="2.30.30.140">
    <property type="match status" value="1"/>
</dbReference>
<dbReference type="SUPFAM" id="SSF63748">
    <property type="entry name" value="Tudor/PWWP/MBT"/>
    <property type="match status" value="1"/>
</dbReference>
<keyword evidence="3 5" id="KW-0963">Cytoplasm</keyword>
<accession>A0A8J1TBQ0</accession>
<dbReference type="FunFam" id="2.40.50.90:FF:000005">
    <property type="entry name" value="Staphylococcal nuclease domain-containing protein"/>
    <property type="match status" value="1"/>
</dbReference>
<dbReference type="Pfam" id="PF00565">
    <property type="entry name" value="SNase"/>
    <property type="match status" value="4"/>
</dbReference>
<dbReference type="OrthoDB" id="10023235at2759"/>
<dbReference type="FunFam" id="2.40.50.90:FF:000002">
    <property type="entry name" value="Staphylococcal nuclease domain-containing protein"/>
    <property type="match status" value="1"/>
</dbReference>
<dbReference type="GO" id="GO:0006402">
    <property type="term" value="P:mRNA catabolic process"/>
    <property type="evidence" value="ECO:0007669"/>
    <property type="project" value="UniProtKB-UniRule"/>
</dbReference>
<dbReference type="CDD" id="cd00175">
    <property type="entry name" value="SNc"/>
    <property type="match status" value="3"/>
</dbReference>
<dbReference type="GO" id="GO:0003723">
    <property type="term" value="F:RNA binding"/>
    <property type="evidence" value="ECO:0007669"/>
    <property type="project" value="UniProtKB-UniRule"/>
</dbReference>
<evidence type="ECO:0000256" key="1">
    <source>
        <dbReference type="ARBA" id="ARBA00004496"/>
    </source>
</evidence>
<dbReference type="InterPro" id="IPR047386">
    <property type="entry name" value="Tudor_TDRD11"/>
</dbReference>
<comment type="caution">
    <text evidence="6">The sequence shown here is derived from an EMBL/GenBank/DDBJ whole genome shotgun (WGS) entry which is preliminary data.</text>
</comment>
<dbReference type="FunFam" id="2.30.30.140:FF:000018">
    <property type="entry name" value="Serine/threonine-protein kinase 31"/>
    <property type="match status" value="1"/>
</dbReference>
<dbReference type="PANTHER" id="PTHR12302:SF2">
    <property type="entry name" value="STAPHYLOCOCCAL NUCLEASE DOMAIN-CONTAINING PROTEIN 1"/>
    <property type="match status" value="1"/>
</dbReference>
<dbReference type="InterPro" id="IPR016685">
    <property type="entry name" value="Silence_cplx_Nase-comp_TudorSN"/>
</dbReference>
<keyword evidence="7" id="KW-1185">Reference proteome</keyword>
<comment type="subcellular location">
    <subcellularLocation>
        <location evidence="1 5">Cytoplasm</location>
    </subcellularLocation>
</comment>
<evidence type="ECO:0000313" key="7">
    <source>
        <dbReference type="Proteomes" id="UP000749559"/>
    </source>
</evidence>
<organism evidence="6 7">
    <name type="scientific">Owenia fusiformis</name>
    <name type="common">Polychaete worm</name>
    <dbReference type="NCBI Taxonomy" id="6347"/>
    <lineage>
        <taxon>Eukaryota</taxon>
        <taxon>Metazoa</taxon>
        <taxon>Spiralia</taxon>
        <taxon>Lophotrochozoa</taxon>
        <taxon>Annelida</taxon>
        <taxon>Polychaeta</taxon>
        <taxon>Sedentaria</taxon>
        <taxon>Canalipalpata</taxon>
        <taxon>Sabellida</taxon>
        <taxon>Oweniida</taxon>
        <taxon>Oweniidae</taxon>
        <taxon>Owenia</taxon>
    </lineage>
</organism>
<dbReference type="FunFam" id="2.40.50.90:FF:000004">
    <property type="entry name" value="Staphylococcal nuclease domain-containing protein"/>
    <property type="match status" value="1"/>
</dbReference>
<dbReference type="CDD" id="cd20433">
    <property type="entry name" value="Tudor_TDRD11"/>
    <property type="match status" value="1"/>
</dbReference>
<proteinExistence type="predicted"/>
<dbReference type="Pfam" id="PF00567">
    <property type="entry name" value="TUDOR"/>
    <property type="match status" value="1"/>
</dbReference>
<gene>
    <name evidence="6" type="ORF">OFUS_LOCUS23664</name>
</gene>
<dbReference type="EMBL" id="CAIIXF020000011">
    <property type="protein sequence ID" value="CAH1799685.1"/>
    <property type="molecule type" value="Genomic_DNA"/>
</dbReference>
<evidence type="ECO:0000313" key="6">
    <source>
        <dbReference type="EMBL" id="CAH1799685.1"/>
    </source>
</evidence>
<dbReference type="FunFam" id="2.40.50.90:FF:000003">
    <property type="entry name" value="Staphylococcal nuclease domain-containing protein"/>
    <property type="match status" value="1"/>
</dbReference>